<organism evidence="1">
    <name type="scientific">Bactrocera dorsalis</name>
    <name type="common">Oriental fruit fly</name>
    <name type="synonym">Dacus dorsalis</name>
    <dbReference type="NCBI Taxonomy" id="27457"/>
    <lineage>
        <taxon>Eukaryota</taxon>
        <taxon>Metazoa</taxon>
        <taxon>Ecdysozoa</taxon>
        <taxon>Arthropoda</taxon>
        <taxon>Hexapoda</taxon>
        <taxon>Insecta</taxon>
        <taxon>Pterygota</taxon>
        <taxon>Neoptera</taxon>
        <taxon>Endopterygota</taxon>
        <taxon>Diptera</taxon>
        <taxon>Brachycera</taxon>
        <taxon>Muscomorpha</taxon>
        <taxon>Tephritoidea</taxon>
        <taxon>Tephritidae</taxon>
        <taxon>Bactrocera</taxon>
        <taxon>Bactrocera</taxon>
    </lineage>
</organism>
<dbReference type="AlphaFoldDB" id="A0A034WRX7"/>
<sequence>MQHSTLKLQAKTASVPRLAHAYSPTNYCAGNLSQRALDNRMAGDMCLWRHPCYHQRRLAVAAYQRIAAVDRYKSTSWHAVANSQDPRPNICPPILCKNQG</sequence>
<evidence type="ECO:0000313" key="1">
    <source>
        <dbReference type="EMBL" id="JAC57082.1"/>
    </source>
</evidence>
<name>A0A034WRX7_BACDO</name>
<reference evidence="1" key="1">
    <citation type="journal article" date="2014" name="BMC Genomics">
        <title>Characterizing the developmental transcriptome of the oriental fruit fly, Bactrocera dorsalis (Diptera: Tephritidae) through comparative genomic analysis with Drosophila melanogaster utilizing modENCODE datasets.</title>
        <authorList>
            <person name="Geib S.M."/>
            <person name="Calla B."/>
            <person name="Hall B."/>
            <person name="Hou S."/>
            <person name="Manoukis N.C."/>
        </authorList>
    </citation>
    <scope>NUCLEOTIDE SEQUENCE</scope>
    <source>
        <strain evidence="1">Punador</strain>
    </source>
</reference>
<dbReference type="EMBL" id="GAKP01001870">
    <property type="protein sequence ID" value="JAC57082.1"/>
    <property type="molecule type" value="Transcribed_RNA"/>
</dbReference>
<accession>A0A034WRX7</accession>
<protein>
    <submittedName>
        <fullName evidence="1">Uncharacterized protein</fullName>
    </submittedName>
</protein>
<proteinExistence type="predicted"/>